<accession>A0ABW2FU19</accession>
<dbReference type="Proteomes" id="UP001596435">
    <property type="component" value="Unassembled WGS sequence"/>
</dbReference>
<reference evidence="2" key="1">
    <citation type="journal article" date="2019" name="Int. J. Syst. Evol. Microbiol.">
        <title>The Global Catalogue of Microorganisms (GCM) 10K type strain sequencing project: providing services to taxonomists for standard genome sequencing and annotation.</title>
        <authorList>
            <consortium name="The Broad Institute Genomics Platform"/>
            <consortium name="The Broad Institute Genome Sequencing Center for Infectious Disease"/>
            <person name="Wu L."/>
            <person name="Ma J."/>
        </authorList>
    </citation>
    <scope>NUCLEOTIDE SEQUENCE [LARGE SCALE GENOMIC DNA]</scope>
    <source>
        <strain evidence="2">CGMCC 1.12859</strain>
    </source>
</reference>
<comment type="caution">
    <text evidence="1">The sequence shown here is derived from an EMBL/GenBank/DDBJ whole genome shotgun (WGS) entry which is preliminary data.</text>
</comment>
<sequence length="606" mass="63157">MGVLVPASPAAAASVVAQAPQVALAYTDAQAPTTAHPVTSGDLPLGAWLDDSGTTHTSRVYATFDLAGFAAAHVLSARLSFGESQADSCAQRAIEVWQTGTKAGPLTWRNAPAEKQLLGTVGGSETCPASYLQLDLTSAAAAAAAAKKTTLSVELRLPASDEGNVSLGRRLSGSRGVRLYATYNTPPGAPTQLFNDNQPCATAKPYPSMGELTPELSAMLHDADAGSGDSTLTGRFAVWPVGHRDRRTEFTESSMVSGWVRSTHVPAGVLADGGTYAWQVQGGDGTDTSAWSKPCYFHVDAVRPSAAPVVTAPNYPPDEWSAGGTPAEFTFTANGVSDVAAYQYAWGPGLGVVGTNIGPYGVPQWTDPFAGPGFVRTATPGGSASVTLIPPDSGPQTLSVRSFDRAFASSAVTTYRFYVRDTSPVVTPDTPSPRVGVPVTLHLAPNAAVQPVDSYTVQVGYGAAQTVAAAADGTASVAITLNSTTQVEVRSHSTNGWVSNPYRWFATVDTTPTVTSDIYAEETDTPASAGGVGVTGVFTFAPKVPDVASYTYSFDWNPETTVTPDATGTAQVSWAPDASGPHILYAYATDAHGKVYDTYYYYFDVN</sequence>
<dbReference type="RefSeq" id="WP_345705301.1">
    <property type="nucleotide sequence ID" value="NZ_BAABKV010000001.1"/>
</dbReference>
<name>A0ABW2FU19_9ACTN</name>
<dbReference type="NCBIfam" id="NF033679">
    <property type="entry name" value="DNRLRE_dom"/>
    <property type="match status" value="1"/>
</dbReference>
<dbReference type="EMBL" id="JBHTAJ010000022">
    <property type="protein sequence ID" value="MFC7180711.1"/>
    <property type="molecule type" value="Genomic_DNA"/>
</dbReference>
<proteinExistence type="predicted"/>
<protein>
    <submittedName>
        <fullName evidence="1">DNRLRE domain-containing protein</fullName>
    </submittedName>
</protein>
<organism evidence="1 2">
    <name type="scientific">Kitasatospora paranensis</name>
    <dbReference type="NCBI Taxonomy" id="258053"/>
    <lineage>
        <taxon>Bacteria</taxon>
        <taxon>Bacillati</taxon>
        <taxon>Actinomycetota</taxon>
        <taxon>Actinomycetes</taxon>
        <taxon>Kitasatosporales</taxon>
        <taxon>Streptomycetaceae</taxon>
        <taxon>Kitasatospora</taxon>
    </lineage>
</organism>
<evidence type="ECO:0000313" key="2">
    <source>
        <dbReference type="Proteomes" id="UP001596435"/>
    </source>
</evidence>
<gene>
    <name evidence="1" type="ORF">ACFQMG_14225</name>
</gene>
<keyword evidence="2" id="KW-1185">Reference proteome</keyword>
<evidence type="ECO:0000313" key="1">
    <source>
        <dbReference type="EMBL" id="MFC7180711.1"/>
    </source>
</evidence>